<reference evidence="11" key="1">
    <citation type="submission" date="2022-03" db="EMBL/GenBank/DDBJ databases">
        <authorList>
            <person name="Martin H S."/>
        </authorList>
    </citation>
    <scope>NUCLEOTIDE SEQUENCE</scope>
</reference>
<dbReference type="Gene3D" id="1.20.5.110">
    <property type="match status" value="1"/>
</dbReference>
<evidence type="ECO:0000256" key="2">
    <source>
        <dbReference type="ARBA" id="ARBA00022692"/>
    </source>
</evidence>
<sequence length="207" mass="23980">MEQLYHQTTQLIQETTDLFQKLEIDPSESIENAIQSKINAITTNCEKLDIFVFKTPINQRPTAKLRVDQLKYDNKHIQASLLNAQNKRRRREQELADREQLLSRRFGHDHTAINVDFLAQEQASLHNSHRNVDEMLHTGSNILQTLRYNRDTLKGAHRRLIDLANTLGLSNATISLIERRVAQDKYMLFGGMFVTLTVIVLVIMFLL</sequence>
<comment type="function">
    <text evidence="7">Involved in transport of proteins from the cis/medial-Golgi to the trans-Golgi network.</text>
</comment>
<evidence type="ECO:0000256" key="7">
    <source>
        <dbReference type="ARBA" id="ARBA00037078"/>
    </source>
</evidence>
<dbReference type="PANTHER" id="PTHR21230:SF1">
    <property type="entry name" value="GOLGI SNAP RECEPTOR COMPLEX MEMBER 2"/>
    <property type="match status" value="1"/>
</dbReference>
<comment type="subcellular location">
    <subcellularLocation>
        <location evidence="8">Golgi apparatus</location>
        <location evidence="8">cis-Golgi network membrane</location>
        <topology evidence="8">Single-pass type IV membrane protein</topology>
    </subcellularLocation>
</comment>
<dbReference type="PANTHER" id="PTHR21230">
    <property type="entry name" value="VESICLE TRANSPORT V-SNARE PROTEIN VTI1-RELATED"/>
    <property type="match status" value="1"/>
</dbReference>
<evidence type="ECO:0000256" key="5">
    <source>
        <dbReference type="ARBA" id="ARBA00023034"/>
    </source>
</evidence>
<evidence type="ECO:0000256" key="8">
    <source>
        <dbReference type="ARBA" id="ARBA00037862"/>
    </source>
</evidence>
<keyword evidence="2 10" id="KW-0812">Transmembrane</keyword>
<dbReference type="EMBL" id="OW152817">
    <property type="protein sequence ID" value="CAH2068632.1"/>
    <property type="molecule type" value="Genomic_DNA"/>
</dbReference>
<keyword evidence="3" id="KW-0653">Protein transport</keyword>
<keyword evidence="6 10" id="KW-0472">Membrane</keyword>
<proteinExistence type="inferred from homology"/>
<dbReference type="InterPro" id="IPR027027">
    <property type="entry name" value="GOSR2/Membrin/Bos1"/>
</dbReference>
<evidence type="ECO:0000313" key="11">
    <source>
        <dbReference type="EMBL" id="CAH2068632.1"/>
    </source>
</evidence>
<dbReference type="Pfam" id="PF12352">
    <property type="entry name" value="V-SNARE_C"/>
    <property type="match status" value="1"/>
</dbReference>
<name>A0ABN8J417_9NEOP</name>
<feature type="transmembrane region" description="Helical" evidence="10">
    <location>
        <begin position="186"/>
        <end position="206"/>
    </location>
</feature>
<keyword evidence="5" id="KW-0333">Golgi apparatus</keyword>
<evidence type="ECO:0000256" key="4">
    <source>
        <dbReference type="ARBA" id="ARBA00022989"/>
    </source>
</evidence>
<evidence type="ECO:0000256" key="1">
    <source>
        <dbReference type="ARBA" id="ARBA00022448"/>
    </source>
</evidence>
<evidence type="ECO:0008006" key="13">
    <source>
        <dbReference type="Google" id="ProtNLM"/>
    </source>
</evidence>
<comment type="similarity">
    <text evidence="9">Belongs to the GOSR2 family.</text>
</comment>
<evidence type="ECO:0000256" key="3">
    <source>
        <dbReference type="ARBA" id="ARBA00022927"/>
    </source>
</evidence>
<evidence type="ECO:0000313" key="12">
    <source>
        <dbReference type="Proteomes" id="UP000837857"/>
    </source>
</evidence>
<evidence type="ECO:0000256" key="10">
    <source>
        <dbReference type="SAM" id="Phobius"/>
    </source>
</evidence>
<evidence type="ECO:0000256" key="6">
    <source>
        <dbReference type="ARBA" id="ARBA00023136"/>
    </source>
</evidence>
<keyword evidence="4 10" id="KW-1133">Transmembrane helix</keyword>
<dbReference type="PIRSF" id="PIRSF028865">
    <property type="entry name" value="Membrin-2"/>
    <property type="match status" value="1"/>
</dbReference>
<keyword evidence="12" id="KW-1185">Reference proteome</keyword>
<dbReference type="Proteomes" id="UP000837857">
    <property type="component" value="Chromosome 5"/>
</dbReference>
<keyword evidence="1" id="KW-0813">Transport</keyword>
<organism evidence="11 12">
    <name type="scientific">Iphiclides podalirius</name>
    <name type="common">scarce swallowtail</name>
    <dbReference type="NCBI Taxonomy" id="110791"/>
    <lineage>
        <taxon>Eukaryota</taxon>
        <taxon>Metazoa</taxon>
        <taxon>Ecdysozoa</taxon>
        <taxon>Arthropoda</taxon>
        <taxon>Hexapoda</taxon>
        <taxon>Insecta</taxon>
        <taxon>Pterygota</taxon>
        <taxon>Neoptera</taxon>
        <taxon>Endopterygota</taxon>
        <taxon>Lepidoptera</taxon>
        <taxon>Glossata</taxon>
        <taxon>Ditrysia</taxon>
        <taxon>Papilionoidea</taxon>
        <taxon>Papilionidae</taxon>
        <taxon>Papilioninae</taxon>
        <taxon>Iphiclides</taxon>
    </lineage>
</organism>
<evidence type="ECO:0000256" key="9">
    <source>
        <dbReference type="ARBA" id="ARBA00038172"/>
    </source>
</evidence>
<dbReference type="SUPFAM" id="SSF58038">
    <property type="entry name" value="SNARE fusion complex"/>
    <property type="match status" value="1"/>
</dbReference>
<dbReference type="CDD" id="cd15863">
    <property type="entry name" value="SNARE_GS27"/>
    <property type="match status" value="1"/>
</dbReference>
<accession>A0ABN8J417</accession>
<feature type="non-terminal residue" evidence="11">
    <location>
        <position position="1"/>
    </location>
</feature>
<gene>
    <name evidence="11" type="ORF">IPOD504_LOCUS14466</name>
</gene>
<protein>
    <recommendedName>
        <fullName evidence="13">Golgi SNAP receptor complex member 2</fullName>
    </recommendedName>
</protein>